<name>A0AAV3QMJ1_LITER</name>
<accession>A0AAV3QMJ1</accession>
<reference evidence="4 5" key="1">
    <citation type="submission" date="2024-01" db="EMBL/GenBank/DDBJ databases">
        <title>The complete chloroplast genome sequence of Lithospermum erythrorhizon: insights into the phylogenetic relationship among Boraginaceae species and the maternal lineages of purple gromwells.</title>
        <authorList>
            <person name="Okada T."/>
            <person name="Watanabe K."/>
        </authorList>
    </citation>
    <scope>NUCLEOTIDE SEQUENCE [LARGE SCALE GENOMIC DNA]</scope>
</reference>
<dbReference type="GO" id="GO:0005634">
    <property type="term" value="C:nucleus"/>
    <property type="evidence" value="ECO:0007669"/>
    <property type="project" value="TreeGrafter"/>
</dbReference>
<evidence type="ECO:0000313" key="4">
    <source>
        <dbReference type="EMBL" id="GAA0165262.1"/>
    </source>
</evidence>
<organism evidence="4 5">
    <name type="scientific">Lithospermum erythrorhizon</name>
    <name type="common">Purple gromwell</name>
    <name type="synonym">Lithospermum officinale var. erythrorhizon</name>
    <dbReference type="NCBI Taxonomy" id="34254"/>
    <lineage>
        <taxon>Eukaryota</taxon>
        <taxon>Viridiplantae</taxon>
        <taxon>Streptophyta</taxon>
        <taxon>Embryophyta</taxon>
        <taxon>Tracheophyta</taxon>
        <taxon>Spermatophyta</taxon>
        <taxon>Magnoliopsida</taxon>
        <taxon>eudicotyledons</taxon>
        <taxon>Gunneridae</taxon>
        <taxon>Pentapetalae</taxon>
        <taxon>asterids</taxon>
        <taxon>lamiids</taxon>
        <taxon>Boraginales</taxon>
        <taxon>Boraginaceae</taxon>
        <taxon>Boraginoideae</taxon>
        <taxon>Lithospermeae</taxon>
        <taxon>Lithospermum</taxon>
    </lineage>
</organism>
<feature type="region of interest" description="Disordered" evidence="3">
    <location>
        <begin position="1"/>
        <end position="61"/>
    </location>
</feature>
<dbReference type="Pfam" id="PF13862">
    <property type="entry name" value="BCCIP"/>
    <property type="match status" value="1"/>
</dbReference>
<evidence type="ECO:0000256" key="1">
    <source>
        <dbReference type="ARBA" id="ARBA00006781"/>
    </source>
</evidence>
<dbReference type="Proteomes" id="UP001454036">
    <property type="component" value="Unassembled WGS sequence"/>
</dbReference>
<dbReference type="EMBL" id="BAABME010005317">
    <property type="protein sequence ID" value="GAA0165262.1"/>
    <property type="molecule type" value="Genomic_DNA"/>
</dbReference>
<dbReference type="PANTHER" id="PTHR13261">
    <property type="entry name" value="BRCA2 AND CDKN1A INTERACTING PROTEIN"/>
    <property type="match status" value="1"/>
</dbReference>
<keyword evidence="5" id="KW-1185">Reference proteome</keyword>
<evidence type="ECO:0000256" key="3">
    <source>
        <dbReference type="SAM" id="MobiDB-lite"/>
    </source>
</evidence>
<comment type="similarity">
    <text evidence="1 2">Belongs to the BCP1 family.</text>
</comment>
<proteinExistence type="inferred from homology"/>
<sequence length="311" mass="35831">MKRPFGFSSFARSISAASSKKVKHSTKNSKMEGKRPPSNNGNGHRNLSLRDKPKRSDSSDEDEFEEVQADFAFFDPKPSDFHGVKILLQTFLDNKEWDLSGFVDLILEQTTVGTVVKIEDDEDEIIYSVVSALNLDRYKDFECIKEIKKFLFDVCREEDVLSSLRTILEEQAKEVGLLVSRRVVNLPPQLLPPLYDSLFDEISWATEDEPTDELRNTFRFKHYLVISKIYVYKHSNRKSGSRVSGKEAVIYINPEDEILHKLSSWSFNFPMRSQQVTDKELKDYCFMGLVMAVEAGKIATFRKQLRSMIIS</sequence>
<feature type="compositionally biased region" description="Basic and acidic residues" evidence="3">
    <location>
        <begin position="48"/>
        <end position="58"/>
    </location>
</feature>
<protein>
    <recommendedName>
        <fullName evidence="2">Protein BCCIP homolog</fullName>
    </recommendedName>
</protein>
<feature type="compositionally biased region" description="Low complexity" evidence="3">
    <location>
        <begin position="1"/>
        <end position="19"/>
    </location>
</feature>
<dbReference type="PANTHER" id="PTHR13261:SF0">
    <property type="entry name" value="BRCA2 AND CDKN1A-INTERACTING PROTEIN"/>
    <property type="match status" value="1"/>
</dbReference>
<comment type="caution">
    <text evidence="4">The sequence shown here is derived from an EMBL/GenBank/DDBJ whole genome shotgun (WGS) entry which is preliminary data.</text>
</comment>
<dbReference type="AlphaFoldDB" id="A0AAV3QMJ1"/>
<dbReference type="PIRSF" id="PIRSF028983">
    <property type="entry name" value="BCP1"/>
    <property type="match status" value="1"/>
</dbReference>
<dbReference type="InterPro" id="IPR025602">
    <property type="entry name" value="BCP1_family"/>
</dbReference>
<gene>
    <name evidence="4" type="ORF">LIER_20708</name>
</gene>
<evidence type="ECO:0000256" key="2">
    <source>
        <dbReference type="PIRNR" id="PIRNR028983"/>
    </source>
</evidence>
<evidence type="ECO:0000313" key="5">
    <source>
        <dbReference type="Proteomes" id="UP001454036"/>
    </source>
</evidence>